<keyword evidence="3" id="KW-1185">Reference proteome</keyword>
<dbReference type="PROSITE" id="PS50088">
    <property type="entry name" value="ANK_REPEAT"/>
    <property type="match status" value="7"/>
</dbReference>
<evidence type="ECO:0000313" key="3">
    <source>
        <dbReference type="Proteomes" id="UP000694541"/>
    </source>
</evidence>
<dbReference type="Ensembl" id="ENSANIT00000011111.1">
    <property type="protein sequence ID" value="ENSANIP00000010737.1"/>
    <property type="gene ID" value="ENSANIG00000007274.1"/>
</dbReference>
<protein>
    <submittedName>
        <fullName evidence="2">Ankyrin repeat and EF-hand domain containing 1</fullName>
    </submittedName>
</protein>
<feature type="repeat" description="ANK" evidence="1">
    <location>
        <begin position="591"/>
        <end position="623"/>
    </location>
</feature>
<dbReference type="SMART" id="SM00248">
    <property type="entry name" value="ANK"/>
    <property type="match status" value="11"/>
</dbReference>
<accession>A0A8B9MLT3</accession>
<dbReference type="InterPro" id="IPR052801">
    <property type="entry name" value="Ankyrin-EF-hand"/>
</dbReference>
<feature type="repeat" description="ANK" evidence="1">
    <location>
        <begin position="317"/>
        <end position="349"/>
    </location>
</feature>
<proteinExistence type="predicted"/>
<dbReference type="InterPro" id="IPR011992">
    <property type="entry name" value="EF-hand-dom_pair"/>
</dbReference>
<dbReference type="SUPFAM" id="SSF48403">
    <property type="entry name" value="Ankyrin repeat"/>
    <property type="match status" value="3"/>
</dbReference>
<dbReference type="Pfam" id="PF12796">
    <property type="entry name" value="Ank_2"/>
    <property type="match status" value="4"/>
</dbReference>
<feature type="repeat" description="ANK" evidence="1">
    <location>
        <begin position="114"/>
        <end position="146"/>
    </location>
</feature>
<feature type="repeat" description="ANK" evidence="1">
    <location>
        <begin position="627"/>
        <end position="656"/>
    </location>
</feature>
<feature type="repeat" description="ANK" evidence="1">
    <location>
        <begin position="657"/>
        <end position="689"/>
    </location>
</feature>
<dbReference type="Gene3D" id="1.25.40.20">
    <property type="entry name" value="Ankyrin repeat-containing domain"/>
    <property type="match status" value="3"/>
</dbReference>
<dbReference type="PANTHER" id="PTHR24127">
    <property type="entry name" value="ANKYRIN REPEAT AND EF-HAND DOMAIN-CONTAINING PROTEIN 1"/>
    <property type="match status" value="1"/>
</dbReference>
<dbReference type="InterPro" id="IPR036770">
    <property type="entry name" value="Ankyrin_rpt-contain_sf"/>
</dbReference>
<sequence length="839" mass="93195">MQCASAFSTRAADSPVASQSCCCSCDSLCHLRSCSFAVSLLWTLAGTRTSVMAEITSLKEAIFYYSRMLPVDNRLLNLQIYKLLQCIHQKDKKQIEKLVQNGFPNLINFTEPMEGYSALHLACIKNDTDMCSFLLEQGAHPDVQDKMGHTPAMKAAELGHEMVLDLLAKAKADMTAVDNEGKGVLFYCILPTRRHHHCTQIALDYGADVNNCTTDGKPVFLQACEQAHDIKEICLNFLERGANPNARNPATGRTALMEAAREGVLELVRGLLERGVNVNLFDLERHSAAHFAAKGGFFEILRIISAYNGDLGLIAMNGNTPLHYAAEGGFTNCCKFIGQRGCDPTWTNLLTKTPRTIAKEGGFKAAAAELHKIENVFIKQSKPGAKENNPRWALRLYDWSLEHQAALRKEFQAIDQGDGTVAKDDFISVIQKQCAFVDIEQIQTIAEMHEGSHPEGINTEEFFKGSKYLQKSCLITSFGPKGKKGKKGKKRRGKRGIAIPVPICVIPKSACPRRENGFPVYMIEAIQNIAESYLFNRDHPSAHPVHDDRAWYIDEPRKMYMNINYLVRAGDILSLQKAFEEGVPVDIKDKYYKTPLMAACASGNIDVVQYLLEKGADVNATDNFMWTPLHHACYNGHIDVAELIVKAGAAVDAPAIGNATPLMRAIEICRLDIVCFLISVGADIQTTNSNGRNALDIAKVFADSRIIDLLQNKLENLPKSPEKKAEKEKVVKPKSPSTLMPVKVEAMKKETSQVSLPAVEKSILEKTTHSLKDSVIYLNSLITSGATKKDDITFKPRKIWAPEAATEELIRKQELLRERFTLDDHSESFTSPFNRKVTE</sequence>
<dbReference type="InterPro" id="IPR002110">
    <property type="entry name" value="Ankyrin_rpt"/>
</dbReference>
<organism evidence="2 3">
    <name type="scientific">Accipiter nisus</name>
    <name type="common">Eurasian sparrowhawk</name>
    <dbReference type="NCBI Taxonomy" id="211598"/>
    <lineage>
        <taxon>Eukaryota</taxon>
        <taxon>Metazoa</taxon>
        <taxon>Chordata</taxon>
        <taxon>Craniata</taxon>
        <taxon>Vertebrata</taxon>
        <taxon>Euteleostomi</taxon>
        <taxon>Archelosauria</taxon>
        <taxon>Archosauria</taxon>
        <taxon>Dinosauria</taxon>
        <taxon>Saurischia</taxon>
        <taxon>Theropoda</taxon>
        <taxon>Coelurosauria</taxon>
        <taxon>Aves</taxon>
        <taxon>Neognathae</taxon>
        <taxon>Neoaves</taxon>
        <taxon>Telluraves</taxon>
        <taxon>Accipitrimorphae</taxon>
        <taxon>Accipitriformes</taxon>
        <taxon>Accipitridae</taxon>
        <taxon>Accipitrinae</taxon>
        <taxon>Accipiter</taxon>
    </lineage>
</organism>
<dbReference type="PROSITE" id="PS50297">
    <property type="entry name" value="ANK_REP_REGION"/>
    <property type="match status" value="5"/>
</dbReference>
<name>A0A8B9MLT3_9AVES</name>
<reference evidence="2" key="1">
    <citation type="submission" date="2025-08" db="UniProtKB">
        <authorList>
            <consortium name="Ensembl"/>
        </authorList>
    </citation>
    <scope>IDENTIFICATION</scope>
</reference>
<keyword evidence="1" id="KW-0040">ANK repeat</keyword>
<reference evidence="2" key="2">
    <citation type="submission" date="2025-09" db="UniProtKB">
        <authorList>
            <consortium name="Ensembl"/>
        </authorList>
    </citation>
    <scope>IDENTIFICATION</scope>
</reference>
<feature type="repeat" description="ANK" evidence="1">
    <location>
        <begin position="251"/>
        <end position="283"/>
    </location>
</feature>
<evidence type="ECO:0000313" key="2">
    <source>
        <dbReference type="Ensembl" id="ENSANIP00000010737.1"/>
    </source>
</evidence>
<dbReference type="AlphaFoldDB" id="A0A8B9MLT3"/>
<evidence type="ECO:0000256" key="1">
    <source>
        <dbReference type="PROSITE-ProRule" id="PRU00023"/>
    </source>
</evidence>
<feature type="repeat" description="ANK" evidence="1">
    <location>
        <begin position="147"/>
        <end position="179"/>
    </location>
</feature>
<dbReference type="SUPFAM" id="SSF47473">
    <property type="entry name" value="EF-hand"/>
    <property type="match status" value="1"/>
</dbReference>
<dbReference type="PANTHER" id="PTHR24127:SF1">
    <property type="entry name" value="ANKYRIN REPEAT AND EF-HAND DOMAIN-CONTAINING PROTEIN 1"/>
    <property type="match status" value="1"/>
</dbReference>
<dbReference type="PRINTS" id="PR01415">
    <property type="entry name" value="ANKYRIN"/>
</dbReference>
<dbReference type="Proteomes" id="UP000694541">
    <property type="component" value="Unplaced"/>
</dbReference>